<keyword evidence="8" id="KW-1185">Reference proteome</keyword>
<dbReference type="Gene3D" id="2.60.40.3510">
    <property type="match status" value="1"/>
</dbReference>
<feature type="non-terminal residue" evidence="7">
    <location>
        <position position="1"/>
    </location>
</feature>
<name>A0A1V9XU45_9ACAR</name>
<evidence type="ECO:0000256" key="1">
    <source>
        <dbReference type="ARBA" id="ARBA00022536"/>
    </source>
</evidence>
<evidence type="ECO:0000256" key="3">
    <source>
        <dbReference type="ARBA" id="ARBA00022737"/>
    </source>
</evidence>
<evidence type="ECO:0000256" key="4">
    <source>
        <dbReference type="ARBA" id="ARBA00022989"/>
    </source>
</evidence>
<evidence type="ECO:0000259" key="6">
    <source>
        <dbReference type="Pfam" id="PF07657"/>
    </source>
</evidence>
<dbReference type="Proteomes" id="UP000192247">
    <property type="component" value="Unassembled WGS sequence"/>
</dbReference>
<dbReference type="GO" id="GO:0007219">
    <property type="term" value="P:Notch signaling pathway"/>
    <property type="evidence" value="ECO:0007669"/>
    <property type="project" value="InterPro"/>
</dbReference>
<keyword evidence="3" id="KW-0677">Repeat</keyword>
<evidence type="ECO:0000313" key="8">
    <source>
        <dbReference type="Proteomes" id="UP000192247"/>
    </source>
</evidence>
<gene>
    <name evidence="7" type="ORF">BIW11_07397</name>
</gene>
<feature type="domain" description="Notch ligand N-terminal" evidence="6">
    <location>
        <begin position="47"/>
        <end position="120"/>
    </location>
</feature>
<sequence length="178" mass="18984">ESQGTGIFHLRVLELTPPSGGPCSPVGVSSNSTNSNNGNRVASTRTISASIIPGQCNTYVKACLSRPGSKTCQLGSFISGILPNNTFEGGSPLITQFTFEQPWSGKFELTLESWLAPNGSDAVPGIFGEGFRQRSNRLARRKGPRILVESLRNAALAGLEWAARAILTLPDRFSMGKC</sequence>
<dbReference type="Pfam" id="PF07657">
    <property type="entry name" value="MNNL"/>
    <property type="match status" value="1"/>
</dbReference>
<keyword evidence="2" id="KW-0812">Transmembrane</keyword>
<protein>
    <submittedName>
        <fullName evidence="7">Delta protein B-like</fullName>
    </submittedName>
</protein>
<dbReference type="EMBL" id="MNPL01004054">
    <property type="protein sequence ID" value="OQR77009.1"/>
    <property type="molecule type" value="Genomic_DNA"/>
</dbReference>
<dbReference type="AlphaFoldDB" id="A0A1V9XU45"/>
<organism evidence="7 8">
    <name type="scientific">Tropilaelaps mercedesae</name>
    <dbReference type="NCBI Taxonomy" id="418985"/>
    <lineage>
        <taxon>Eukaryota</taxon>
        <taxon>Metazoa</taxon>
        <taxon>Ecdysozoa</taxon>
        <taxon>Arthropoda</taxon>
        <taxon>Chelicerata</taxon>
        <taxon>Arachnida</taxon>
        <taxon>Acari</taxon>
        <taxon>Parasitiformes</taxon>
        <taxon>Mesostigmata</taxon>
        <taxon>Gamasina</taxon>
        <taxon>Dermanyssoidea</taxon>
        <taxon>Laelapidae</taxon>
        <taxon>Tropilaelaps</taxon>
    </lineage>
</organism>
<dbReference type="GO" id="GO:0016020">
    <property type="term" value="C:membrane"/>
    <property type="evidence" value="ECO:0007669"/>
    <property type="project" value="UniProtKB-SubCell"/>
</dbReference>
<evidence type="ECO:0000256" key="2">
    <source>
        <dbReference type="ARBA" id="ARBA00022692"/>
    </source>
</evidence>
<proteinExistence type="predicted"/>
<evidence type="ECO:0000256" key="5">
    <source>
        <dbReference type="SAM" id="MobiDB-lite"/>
    </source>
</evidence>
<reference evidence="7 8" key="1">
    <citation type="journal article" date="2017" name="Gigascience">
        <title>Draft genome of the honey bee ectoparasitic mite, Tropilaelaps mercedesae, is shaped by the parasitic life history.</title>
        <authorList>
            <person name="Dong X."/>
            <person name="Armstrong S.D."/>
            <person name="Xia D."/>
            <person name="Makepeace B.L."/>
            <person name="Darby A.C."/>
            <person name="Kadowaki T."/>
        </authorList>
    </citation>
    <scope>NUCLEOTIDE SEQUENCE [LARGE SCALE GENOMIC DNA]</scope>
    <source>
        <strain evidence="7">Wuxi-XJTLU</strain>
    </source>
</reference>
<accession>A0A1V9XU45</accession>
<feature type="region of interest" description="Disordered" evidence="5">
    <location>
        <begin position="20"/>
        <end position="39"/>
    </location>
</feature>
<evidence type="ECO:0000313" key="7">
    <source>
        <dbReference type="EMBL" id="OQR77009.1"/>
    </source>
</evidence>
<keyword evidence="4" id="KW-1133">Transmembrane helix</keyword>
<comment type="caution">
    <text evidence="7">The sequence shown here is derived from an EMBL/GenBank/DDBJ whole genome shotgun (WGS) entry which is preliminary data.</text>
</comment>
<keyword evidence="1" id="KW-0245">EGF-like domain</keyword>
<keyword evidence="4" id="KW-0472">Membrane</keyword>
<dbReference type="InParanoid" id="A0A1V9XU45"/>
<dbReference type="InterPro" id="IPR011651">
    <property type="entry name" value="Notch_ligand_N"/>
</dbReference>